<evidence type="ECO:0000256" key="2">
    <source>
        <dbReference type="SAM" id="MobiDB-lite"/>
    </source>
</evidence>
<dbReference type="GO" id="GO:0005773">
    <property type="term" value="C:vacuole"/>
    <property type="evidence" value="ECO:0007669"/>
    <property type="project" value="GOC"/>
</dbReference>
<evidence type="ECO:0000313" key="3">
    <source>
        <dbReference type="EMBL" id="CAK4032231.1"/>
    </source>
</evidence>
<evidence type="ECO:0000256" key="1">
    <source>
        <dbReference type="ARBA" id="ARBA00061469"/>
    </source>
</evidence>
<dbReference type="GO" id="GO:0043161">
    <property type="term" value="P:proteasome-mediated ubiquitin-dependent protein catabolic process"/>
    <property type="evidence" value="ECO:0007669"/>
    <property type="project" value="TreeGrafter"/>
</dbReference>
<evidence type="ECO:0000313" key="4">
    <source>
        <dbReference type="Proteomes" id="UP001296104"/>
    </source>
</evidence>
<accession>A0AAI8Z4I5</accession>
<feature type="compositionally biased region" description="Pro residues" evidence="2">
    <location>
        <begin position="1"/>
        <end position="13"/>
    </location>
</feature>
<name>A0AAI8Z4I5_9PEZI</name>
<dbReference type="AlphaFoldDB" id="A0AAI8Z4I5"/>
<comment type="similarity">
    <text evidence="1">Belongs to the GID4/VID24 family.</text>
</comment>
<evidence type="ECO:0008006" key="5">
    <source>
        <dbReference type="Google" id="ProtNLM"/>
    </source>
</evidence>
<reference evidence="3" key="1">
    <citation type="submission" date="2023-11" db="EMBL/GenBank/DDBJ databases">
        <authorList>
            <person name="Alioto T."/>
            <person name="Alioto T."/>
            <person name="Gomez Garrido J."/>
        </authorList>
    </citation>
    <scope>NUCLEOTIDE SEQUENCE</scope>
</reference>
<dbReference type="Pfam" id="PF09783">
    <property type="entry name" value="Vac_ImportDeg"/>
    <property type="match status" value="1"/>
</dbReference>
<protein>
    <recommendedName>
        <fullName evidence="5">Vacuolar import and degradation protein</fullName>
    </recommendedName>
</protein>
<feature type="compositionally biased region" description="Basic and acidic residues" evidence="2">
    <location>
        <begin position="54"/>
        <end position="63"/>
    </location>
</feature>
<feature type="compositionally biased region" description="Basic and acidic residues" evidence="2">
    <location>
        <begin position="31"/>
        <end position="46"/>
    </location>
</feature>
<dbReference type="PANTHER" id="PTHR14534:SF3">
    <property type="entry name" value="GID COMPLEX SUBUNIT 4 HOMOLOG"/>
    <property type="match status" value="1"/>
</dbReference>
<dbReference type="InterPro" id="IPR018618">
    <property type="entry name" value="GID4/10-like"/>
</dbReference>
<proteinExistence type="inferred from homology"/>
<feature type="compositionally biased region" description="Polar residues" evidence="2">
    <location>
        <begin position="83"/>
        <end position="95"/>
    </location>
</feature>
<dbReference type="EMBL" id="CAVMBE010000060">
    <property type="protein sequence ID" value="CAK4032231.1"/>
    <property type="molecule type" value="Genomic_DNA"/>
</dbReference>
<dbReference type="GO" id="GO:0007039">
    <property type="term" value="P:protein catabolic process in the vacuole"/>
    <property type="evidence" value="ECO:0007669"/>
    <property type="project" value="TreeGrafter"/>
</dbReference>
<dbReference type="Proteomes" id="UP001296104">
    <property type="component" value="Unassembled WGS sequence"/>
</dbReference>
<dbReference type="GO" id="GO:0006623">
    <property type="term" value="P:protein targeting to vacuole"/>
    <property type="evidence" value="ECO:0007669"/>
    <property type="project" value="TreeGrafter"/>
</dbReference>
<comment type="caution">
    <text evidence="3">The sequence shown here is derived from an EMBL/GenBank/DDBJ whole genome shotgun (WGS) entry which is preliminary data.</text>
</comment>
<dbReference type="GO" id="GO:0034657">
    <property type="term" value="C:GID complex"/>
    <property type="evidence" value="ECO:0007669"/>
    <property type="project" value="TreeGrafter"/>
</dbReference>
<feature type="region of interest" description="Disordered" evidence="2">
    <location>
        <begin position="1"/>
        <end position="144"/>
    </location>
</feature>
<keyword evidence="4" id="KW-1185">Reference proteome</keyword>
<gene>
    <name evidence="3" type="ORF">LECACI_7A007389</name>
</gene>
<dbReference type="PANTHER" id="PTHR14534">
    <property type="entry name" value="VACUOLAR IMPORT AND DEGRADATION PROTEIN 24"/>
    <property type="match status" value="1"/>
</dbReference>
<sequence>MPTPSEDTLPPPASVESAAPASNGFTSCPPEETREYHAPREQRSERSGSAQPSERAESAPRDIDEGDTQVTSELTTSDEDDGNGTNTTMASSTALSKAEHLEDTGMLAEPPSPTVGCPDAPSDSDARLAQSMSTAAISPSEVPSPQYLHFPELDWDRQISRNSVSSFLRPGSKFRGTQQSDRQVYDVQVEIKDVDLAESFLCGYLRIQGLTDDHPTLTTFFEGEIIGPKYLFKTAHPTWGSSEKVDLQHWARFPAWRPLAKSSKSPNFSLKNYLQREHLFMRWKEYFLVPDHRVKTITGASFEGFYYICFNQCSGNVSGIYFHAKSEKYQQLELQHVEDRGCMPAVEFR</sequence>
<dbReference type="GO" id="GO:0045721">
    <property type="term" value="P:negative regulation of gluconeogenesis"/>
    <property type="evidence" value="ECO:0007669"/>
    <property type="project" value="TreeGrafter"/>
</dbReference>
<organism evidence="3 4">
    <name type="scientific">Lecanosticta acicola</name>
    <dbReference type="NCBI Taxonomy" id="111012"/>
    <lineage>
        <taxon>Eukaryota</taxon>
        <taxon>Fungi</taxon>
        <taxon>Dikarya</taxon>
        <taxon>Ascomycota</taxon>
        <taxon>Pezizomycotina</taxon>
        <taxon>Dothideomycetes</taxon>
        <taxon>Dothideomycetidae</taxon>
        <taxon>Mycosphaerellales</taxon>
        <taxon>Mycosphaerellaceae</taxon>
        <taxon>Lecanosticta</taxon>
    </lineage>
</organism>
<feature type="compositionally biased region" description="Polar residues" evidence="2">
    <location>
        <begin position="130"/>
        <end position="143"/>
    </location>
</feature>